<dbReference type="EMBL" id="JAAKZW010000037">
    <property type="protein sequence ID" value="NGO76492.1"/>
    <property type="molecule type" value="Genomic_DNA"/>
</dbReference>
<dbReference type="InterPro" id="IPR041347">
    <property type="entry name" value="MftR_C"/>
</dbReference>
<dbReference type="Proteomes" id="UP000481109">
    <property type="component" value="Unassembled WGS sequence"/>
</dbReference>
<dbReference type="PANTHER" id="PTHR30055:SF234">
    <property type="entry name" value="HTH-TYPE TRANSCRIPTIONAL REGULATOR BETI"/>
    <property type="match status" value="1"/>
</dbReference>
<dbReference type="GO" id="GO:0000976">
    <property type="term" value="F:transcription cis-regulatory region binding"/>
    <property type="evidence" value="ECO:0007669"/>
    <property type="project" value="TreeGrafter"/>
</dbReference>
<evidence type="ECO:0000256" key="4">
    <source>
        <dbReference type="PROSITE-ProRule" id="PRU00335"/>
    </source>
</evidence>
<dbReference type="PRINTS" id="PR00455">
    <property type="entry name" value="HTHTETR"/>
</dbReference>
<evidence type="ECO:0000256" key="3">
    <source>
        <dbReference type="ARBA" id="ARBA00023163"/>
    </source>
</evidence>
<feature type="DNA-binding region" description="H-T-H motif" evidence="4">
    <location>
        <begin position="56"/>
        <end position="75"/>
    </location>
</feature>
<dbReference type="Pfam" id="PF17754">
    <property type="entry name" value="TetR_C_14"/>
    <property type="match status" value="1"/>
</dbReference>
<proteinExistence type="predicted"/>
<dbReference type="AlphaFoldDB" id="A0A6G4XH34"/>
<dbReference type="SUPFAM" id="SSF46689">
    <property type="entry name" value="Homeodomain-like"/>
    <property type="match status" value="1"/>
</dbReference>
<evidence type="ECO:0000256" key="2">
    <source>
        <dbReference type="ARBA" id="ARBA00023125"/>
    </source>
</evidence>
<evidence type="ECO:0000256" key="5">
    <source>
        <dbReference type="SAM" id="MobiDB-lite"/>
    </source>
</evidence>
<dbReference type="Pfam" id="PF00440">
    <property type="entry name" value="TetR_N"/>
    <property type="match status" value="1"/>
</dbReference>
<name>A0A6G4XH34_9ACTN</name>
<dbReference type="InterPro" id="IPR001647">
    <property type="entry name" value="HTH_TetR"/>
</dbReference>
<dbReference type="RefSeq" id="WP_165331990.1">
    <property type="nucleotide sequence ID" value="NZ_JAAKZW010000037.1"/>
</dbReference>
<evidence type="ECO:0000256" key="1">
    <source>
        <dbReference type="ARBA" id="ARBA00023015"/>
    </source>
</evidence>
<reference evidence="7 8" key="1">
    <citation type="submission" date="2020-02" db="EMBL/GenBank/DDBJ databases">
        <title>Whole-genome analyses of novel actinobacteria.</title>
        <authorList>
            <person name="Sahin N."/>
            <person name="Tokatli A."/>
        </authorList>
    </citation>
    <scope>NUCLEOTIDE SEQUENCE [LARGE SCALE GENOMIC DNA]</scope>
    <source>
        <strain evidence="7 8">YC504</strain>
    </source>
</reference>
<dbReference type="PANTHER" id="PTHR30055">
    <property type="entry name" value="HTH-TYPE TRANSCRIPTIONAL REGULATOR RUTR"/>
    <property type="match status" value="1"/>
</dbReference>
<dbReference type="InterPro" id="IPR050109">
    <property type="entry name" value="HTH-type_TetR-like_transc_reg"/>
</dbReference>
<evidence type="ECO:0000313" key="8">
    <source>
        <dbReference type="Proteomes" id="UP000481109"/>
    </source>
</evidence>
<sequence>MAETAAKKQPAAPKEATGPTGPKEPGRRERKKAATRKALSDAALELFLERGFDKVTVAQIAERADTAVTTLFAHFPGGKEALILGDGSERAASLAAAVRERGAGESVLDALEEFFAGRGIFSEDQDHAYRKQVEFVTSTPKLRAYARQLWVSCEEPLAKVMAEEAGRPEGDLSLRVLARFVLEIPDLASLEPHPRRALETVFEHLRRGWPDV</sequence>
<organism evidence="7 8">
    <name type="scientific">Streptomyces mesophilus</name>
    <dbReference type="NCBI Taxonomy" id="1775132"/>
    <lineage>
        <taxon>Bacteria</taxon>
        <taxon>Bacillati</taxon>
        <taxon>Actinomycetota</taxon>
        <taxon>Actinomycetes</taxon>
        <taxon>Kitasatosporales</taxon>
        <taxon>Streptomycetaceae</taxon>
        <taxon>Streptomyces</taxon>
    </lineage>
</organism>
<keyword evidence="3" id="KW-0804">Transcription</keyword>
<dbReference type="PROSITE" id="PS50977">
    <property type="entry name" value="HTH_TETR_2"/>
    <property type="match status" value="1"/>
</dbReference>
<feature type="compositionally biased region" description="Low complexity" evidence="5">
    <location>
        <begin position="1"/>
        <end position="17"/>
    </location>
</feature>
<dbReference type="GO" id="GO:0003700">
    <property type="term" value="F:DNA-binding transcription factor activity"/>
    <property type="evidence" value="ECO:0007669"/>
    <property type="project" value="TreeGrafter"/>
</dbReference>
<dbReference type="InterPro" id="IPR009057">
    <property type="entry name" value="Homeodomain-like_sf"/>
</dbReference>
<keyword evidence="8" id="KW-1185">Reference proteome</keyword>
<protein>
    <submittedName>
        <fullName evidence="7">TetR family transcriptional regulator</fullName>
    </submittedName>
</protein>
<feature type="domain" description="HTH tetR-type" evidence="6">
    <location>
        <begin position="33"/>
        <end position="93"/>
    </location>
</feature>
<keyword evidence="2 4" id="KW-0238">DNA-binding</keyword>
<comment type="caution">
    <text evidence="7">The sequence shown here is derived from an EMBL/GenBank/DDBJ whole genome shotgun (WGS) entry which is preliminary data.</text>
</comment>
<dbReference type="Gene3D" id="1.10.10.60">
    <property type="entry name" value="Homeodomain-like"/>
    <property type="match status" value="1"/>
</dbReference>
<keyword evidence="1" id="KW-0805">Transcription regulation</keyword>
<feature type="region of interest" description="Disordered" evidence="5">
    <location>
        <begin position="1"/>
        <end position="33"/>
    </location>
</feature>
<accession>A0A6G4XH34</accession>
<evidence type="ECO:0000313" key="7">
    <source>
        <dbReference type="EMBL" id="NGO76492.1"/>
    </source>
</evidence>
<gene>
    <name evidence="7" type="ORF">G6045_12590</name>
</gene>
<evidence type="ECO:0000259" key="6">
    <source>
        <dbReference type="PROSITE" id="PS50977"/>
    </source>
</evidence>
<dbReference type="Gene3D" id="1.10.357.10">
    <property type="entry name" value="Tetracycline Repressor, domain 2"/>
    <property type="match status" value="1"/>
</dbReference>